<organism evidence="3 4">
    <name type="scientific">Daedalea quercina L-15889</name>
    <dbReference type="NCBI Taxonomy" id="1314783"/>
    <lineage>
        <taxon>Eukaryota</taxon>
        <taxon>Fungi</taxon>
        <taxon>Dikarya</taxon>
        <taxon>Basidiomycota</taxon>
        <taxon>Agaricomycotina</taxon>
        <taxon>Agaricomycetes</taxon>
        <taxon>Polyporales</taxon>
        <taxon>Fomitopsis</taxon>
    </lineage>
</organism>
<dbReference type="InterPro" id="IPR051553">
    <property type="entry name" value="Ran_GTPase-activating"/>
</dbReference>
<feature type="repeat" description="RCC1" evidence="1">
    <location>
        <begin position="136"/>
        <end position="191"/>
    </location>
</feature>
<dbReference type="InterPro" id="IPR001810">
    <property type="entry name" value="F-box_dom"/>
</dbReference>
<name>A0A165QBJ5_9APHY</name>
<feature type="domain" description="F-box" evidence="2">
    <location>
        <begin position="5"/>
        <end position="47"/>
    </location>
</feature>
<dbReference type="InterPro" id="IPR000408">
    <property type="entry name" value="Reg_chr_condens"/>
</dbReference>
<dbReference type="PRINTS" id="PR00633">
    <property type="entry name" value="RCCNDNSATION"/>
</dbReference>
<dbReference type="PROSITE" id="PS50012">
    <property type="entry name" value="RCC1_3"/>
    <property type="match status" value="2"/>
</dbReference>
<dbReference type="InterPro" id="IPR009091">
    <property type="entry name" value="RCC1/BLIP-II"/>
</dbReference>
<dbReference type="SUPFAM" id="SSF50985">
    <property type="entry name" value="RCC1/BLIP-II"/>
    <property type="match status" value="1"/>
</dbReference>
<dbReference type="PANTHER" id="PTHR45982">
    <property type="entry name" value="REGULATOR OF CHROMOSOME CONDENSATION"/>
    <property type="match status" value="1"/>
</dbReference>
<dbReference type="OrthoDB" id="61110at2759"/>
<dbReference type="Gene3D" id="1.20.1280.50">
    <property type="match status" value="1"/>
</dbReference>
<reference evidence="3 4" key="1">
    <citation type="journal article" date="2016" name="Mol. Biol. Evol.">
        <title>Comparative Genomics of Early-Diverging Mushroom-Forming Fungi Provides Insights into the Origins of Lignocellulose Decay Capabilities.</title>
        <authorList>
            <person name="Nagy L.G."/>
            <person name="Riley R."/>
            <person name="Tritt A."/>
            <person name="Adam C."/>
            <person name="Daum C."/>
            <person name="Floudas D."/>
            <person name="Sun H."/>
            <person name="Yadav J.S."/>
            <person name="Pangilinan J."/>
            <person name="Larsson K.H."/>
            <person name="Matsuura K."/>
            <person name="Barry K."/>
            <person name="Labutti K."/>
            <person name="Kuo R."/>
            <person name="Ohm R.A."/>
            <person name="Bhattacharya S.S."/>
            <person name="Shirouzu T."/>
            <person name="Yoshinaga Y."/>
            <person name="Martin F.M."/>
            <person name="Grigoriev I.V."/>
            <person name="Hibbett D.S."/>
        </authorList>
    </citation>
    <scope>NUCLEOTIDE SEQUENCE [LARGE SCALE GENOMIC DNA]</scope>
    <source>
        <strain evidence="3 4">L-15889</strain>
    </source>
</reference>
<feature type="repeat" description="RCC1" evidence="1">
    <location>
        <begin position="76"/>
        <end position="135"/>
    </location>
</feature>
<protein>
    <submittedName>
        <fullName evidence="3">RCC1/BLIP-II protein</fullName>
    </submittedName>
</protein>
<dbReference type="Gene3D" id="2.130.10.30">
    <property type="entry name" value="Regulator of chromosome condensation 1/beta-lactamase-inhibitor protein II"/>
    <property type="match status" value="2"/>
</dbReference>
<evidence type="ECO:0000313" key="3">
    <source>
        <dbReference type="EMBL" id="KZT69245.1"/>
    </source>
</evidence>
<sequence>MPALTDLPVELFLDNILPLLPVPDLLHFGCVNRHFAQLSSDETFWHRKIEEDYNFSGSETARKNGWKFLYRRFSHPRVFVWGERSQGRLGLNENQLPPSVMRDGVPFPVQLRIPGSARIVGLIAGGWSFHALDSRGRIFVWGALDGTSAALRSEGYSIPSKRTEGPMLLNLPVKMRSISCGRSHCAALDVSSHVWTCTSWGRPFILSSHLLDKSSPETTPTQITSGWSFSAILTESGDVLVFWPFSGGMADVIAAKTEEFDQQSVTLPTRALPTDQESSVIPCYIWTMQGVDPVRLPVIPKTTLPELRGTGVTVEGDTKLIKIAGMNNTIVGLTNKGHVLIYSLLGGENQQRRSRWEYLPDFSEVEKIREHETLTSTPPEGQTRPEPPETMFITHISAQFRTFVAYSMGDRSVVIMGKVPDLGPAPLNVSHVHSQISPIIHPALQNRNVISVVLGDYHYGALTADGKLLTWGAYSKGALGLGDPTRIPLGQPGGFVEENQLRAAATRWGILRLPPPDVTAPTEVRFDHGEKRRRERYCFAAAAAGWHMGALVIDLEVRLRH</sequence>
<evidence type="ECO:0000313" key="4">
    <source>
        <dbReference type="Proteomes" id="UP000076727"/>
    </source>
</evidence>
<dbReference type="Pfam" id="PF12937">
    <property type="entry name" value="F-box-like"/>
    <property type="match status" value="1"/>
</dbReference>
<dbReference type="STRING" id="1314783.A0A165QBJ5"/>
<evidence type="ECO:0000259" key="2">
    <source>
        <dbReference type="Pfam" id="PF12937"/>
    </source>
</evidence>
<dbReference type="PANTHER" id="PTHR45982:SF3">
    <property type="entry name" value="F-BOX PROTEIN POF9"/>
    <property type="match status" value="1"/>
</dbReference>
<proteinExistence type="predicted"/>
<gene>
    <name evidence="3" type="ORF">DAEQUDRAFT_669764</name>
</gene>
<dbReference type="SUPFAM" id="SSF81383">
    <property type="entry name" value="F-box domain"/>
    <property type="match status" value="1"/>
</dbReference>
<dbReference type="GO" id="GO:0005085">
    <property type="term" value="F:guanyl-nucleotide exchange factor activity"/>
    <property type="evidence" value="ECO:0007669"/>
    <property type="project" value="TreeGrafter"/>
</dbReference>
<dbReference type="InterPro" id="IPR036047">
    <property type="entry name" value="F-box-like_dom_sf"/>
</dbReference>
<dbReference type="EMBL" id="KV429059">
    <property type="protein sequence ID" value="KZT69245.1"/>
    <property type="molecule type" value="Genomic_DNA"/>
</dbReference>
<dbReference type="GO" id="GO:0005737">
    <property type="term" value="C:cytoplasm"/>
    <property type="evidence" value="ECO:0007669"/>
    <property type="project" value="TreeGrafter"/>
</dbReference>
<evidence type="ECO:0000256" key="1">
    <source>
        <dbReference type="PROSITE-ProRule" id="PRU00235"/>
    </source>
</evidence>
<dbReference type="Proteomes" id="UP000076727">
    <property type="component" value="Unassembled WGS sequence"/>
</dbReference>
<accession>A0A165QBJ5</accession>
<keyword evidence="4" id="KW-1185">Reference proteome</keyword>
<dbReference type="AlphaFoldDB" id="A0A165QBJ5"/>